<evidence type="ECO:0000256" key="2">
    <source>
        <dbReference type="ARBA" id="ARBA00009533"/>
    </source>
</evidence>
<keyword evidence="5 8" id="KW-0456">Lyase</keyword>
<evidence type="ECO:0000313" key="10">
    <source>
        <dbReference type="Proteomes" id="UP000749646"/>
    </source>
</evidence>
<comment type="cofactor">
    <cofactor evidence="1 7 8">
        <name>pyridoxal 5'-phosphate</name>
        <dbReference type="ChEBI" id="CHEBI:597326"/>
    </cofactor>
</comment>
<sequence length="161" mass="18149">MGNNPQVALEKFARYVDVDCRLVPVSEESHHCLDPKKAAEACGENTIGVYVILASGGFVAPFAFPKLRWSFELPRVKSINASGHKYGLAYPGIGWVLWRSEEYLPKELVFTLTYLGAEEQTYTLNFSRPACFVIAQYYNFVRLGKEGYTSIIQNDIDNARL</sequence>
<dbReference type="Pfam" id="PF00282">
    <property type="entry name" value="Pyridoxal_deC"/>
    <property type="match status" value="1"/>
</dbReference>
<dbReference type="InterPro" id="IPR015421">
    <property type="entry name" value="PyrdxlP-dep_Trfase_major"/>
</dbReference>
<dbReference type="PANTHER" id="PTHR43321:SF3">
    <property type="entry name" value="GLUTAMATE DECARBOXYLASE"/>
    <property type="match status" value="1"/>
</dbReference>
<reference evidence="9" key="1">
    <citation type="journal article" date="2020" name="Fungal Divers.">
        <title>Resolving the Mortierellaceae phylogeny through synthesis of multi-gene phylogenetics and phylogenomics.</title>
        <authorList>
            <person name="Vandepol N."/>
            <person name="Liber J."/>
            <person name="Desiro A."/>
            <person name="Na H."/>
            <person name="Kennedy M."/>
            <person name="Barry K."/>
            <person name="Grigoriev I.V."/>
            <person name="Miller A.N."/>
            <person name="O'Donnell K."/>
            <person name="Stajich J.E."/>
            <person name="Bonito G."/>
        </authorList>
    </citation>
    <scope>NUCLEOTIDE SEQUENCE</scope>
    <source>
        <strain evidence="9">MES-2147</strain>
    </source>
</reference>
<evidence type="ECO:0000256" key="8">
    <source>
        <dbReference type="RuleBase" id="RU000382"/>
    </source>
</evidence>
<evidence type="ECO:0000256" key="1">
    <source>
        <dbReference type="ARBA" id="ARBA00001933"/>
    </source>
</evidence>
<evidence type="ECO:0000256" key="7">
    <source>
        <dbReference type="PIRSR" id="PIRSR602129-50"/>
    </source>
</evidence>
<name>A0A9P6M914_9FUNG</name>
<evidence type="ECO:0000256" key="3">
    <source>
        <dbReference type="ARBA" id="ARBA00012421"/>
    </source>
</evidence>
<keyword evidence="10" id="KW-1185">Reference proteome</keyword>
<proteinExistence type="inferred from homology"/>
<comment type="caution">
    <text evidence="9">The sequence shown here is derived from an EMBL/GenBank/DDBJ whole genome shotgun (WGS) entry which is preliminary data.</text>
</comment>
<dbReference type="GO" id="GO:0030170">
    <property type="term" value="F:pyridoxal phosphate binding"/>
    <property type="evidence" value="ECO:0007669"/>
    <property type="project" value="InterPro"/>
</dbReference>
<feature type="non-terminal residue" evidence="9">
    <location>
        <position position="161"/>
    </location>
</feature>
<evidence type="ECO:0000256" key="4">
    <source>
        <dbReference type="ARBA" id="ARBA00022898"/>
    </source>
</evidence>
<dbReference type="PANTHER" id="PTHR43321">
    <property type="entry name" value="GLUTAMATE DECARBOXYLASE"/>
    <property type="match status" value="1"/>
</dbReference>
<comment type="catalytic activity">
    <reaction evidence="6">
        <text>L-glutamate + H(+) = 4-aminobutanoate + CO2</text>
        <dbReference type="Rhea" id="RHEA:17785"/>
        <dbReference type="ChEBI" id="CHEBI:15378"/>
        <dbReference type="ChEBI" id="CHEBI:16526"/>
        <dbReference type="ChEBI" id="CHEBI:29985"/>
        <dbReference type="ChEBI" id="CHEBI:59888"/>
        <dbReference type="EC" id="4.1.1.15"/>
    </reaction>
</comment>
<evidence type="ECO:0000313" key="9">
    <source>
        <dbReference type="EMBL" id="KAF9981220.1"/>
    </source>
</evidence>
<dbReference type="AlphaFoldDB" id="A0A9P6M914"/>
<dbReference type="GO" id="GO:0006538">
    <property type="term" value="P:L-glutamate catabolic process"/>
    <property type="evidence" value="ECO:0007669"/>
    <property type="project" value="TreeGrafter"/>
</dbReference>
<dbReference type="GO" id="GO:0005829">
    <property type="term" value="C:cytosol"/>
    <property type="evidence" value="ECO:0007669"/>
    <property type="project" value="TreeGrafter"/>
</dbReference>
<evidence type="ECO:0000256" key="5">
    <source>
        <dbReference type="ARBA" id="ARBA00023239"/>
    </source>
</evidence>
<dbReference type="SUPFAM" id="SSF53383">
    <property type="entry name" value="PLP-dependent transferases"/>
    <property type="match status" value="1"/>
</dbReference>
<accession>A0A9P6M914</accession>
<dbReference type="InterPro" id="IPR010107">
    <property type="entry name" value="Glutamate_decarboxylase"/>
</dbReference>
<gene>
    <name evidence="9" type="ORF">BGZ65_004191</name>
</gene>
<dbReference type="Proteomes" id="UP000749646">
    <property type="component" value="Unassembled WGS sequence"/>
</dbReference>
<dbReference type="Gene3D" id="3.40.640.10">
    <property type="entry name" value="Type I PLP-dependent aspartate aminotransferase-like (Major domain)"/>
    <property type="match status" value="2"/>
</dbReference>
<dbReference type="EC" id="4.1.1.15" evidence="3"/>
<keyword evidence="4 7" id="KW-0663">Pyridoxal phosphate</keyword>
<evidence type="ECO:0000256" key="6">
    <source>
        <dbReference type="ARBA" id="ARBA00048868"/>
    </source>
</evidence>
<dbReference type="InterPro" id="IPR015424">
    <property type="entry name" value="PyrdxlP-dep_Trfase"/>
</dbReference>
<dbReference type="InterPro" id="IPR002129">
    <property type="entry name" value="PyrdxlP-dep_de-COase"/>
</dbReference>
<comment type="similarity">
    <text evidence="2 8">Belongs to the group II decarboxylase family.</text>
</comment>
<dbReference type="OrthoDB" id="5152799at2759"/>
<dbReference type="GO" id="GO:0004351">
    <property type="term" value="F:glutamate decarboxylase activity"/>
    <property type="evidence" value="ECO:0007669"/>
    <property type="project" value="UniProtKB-EC"/>
</dbReference>
<feature type="modified residue" description="N6-(pyridoxal phosphate)lysine" evidence="7">
    <location>
        <position position="85"/>
    </location>
</feature>
<dbReference type="EMBL" id="JAAAHW010003728">
    <property type="protein sequence ID" value="KAF9981220.1"/>
    <property type="molecule type" value="Genomic_DNA"/>
</dbReference>
<protein>
    <recommendedName>
        <fullName evidence="3">glutamate decarboxylase</fullName>
        <ecNumber evidence="3">4.1.1.15</ecNumber>
    </recommendedName>
</protein>
<organism evidence="9 10">
    <name type="scientific">Modicella reniformis</name>
    <dbReference type="NCBI Taxonomy" id="1440133"/>
    <lineage>
        <taxon>Eukaryota</taxon>
        <taxon>Fungi</taxon>
        <taxon>Fungi incertae sedis</taxon>
        <taxon>Mucoromycota</taxon>
        <taxon>Mortierellomycotina</taxon>
        <taxon>Mortierellomycetes</taxon>
        <taxon>Mortierellales</taxon>
        <taxon>Mortierellaceae</taxon>
        <taxon>Modicella</taxon>
    </lineage>
</organism>